<keyword evidence="8 11" id="KW-0547">Nucleotide-binding</keyword>
<dbReference type="InterPro" id="IPR006146">
    <property type="entry name" value="5'-Nucleotdase_CS"/>
</dbReference>
<dbReference type="PANTHER" id="PTHR11575:SF6">
    <property type="entry name" value="2',3'-CYCLIC-NUCLEOTIDE 2'-PHOSPHODIESTERASE_3'-NUCLEOTIDASE"/>
    <property type="match status" value="1"/>
</dbReference>
<dbReference type="InterPro" id="IPR008334">
    <property type="entry name" value="5'-Nucleotdase_C"/>
</dbReference>
<evidence type="ECO:0000256" key="11">
    <source>
        <dbReference type="RuleBase" id="RU362119"/>
    </source>
</evidence>
<keyword evidence="15" id="KW-1185">Reference proteome</keyword>
<dbReference type="SUPFAM" id="SSF56300">
    <property type="entry name" value="Metallo-dependent phosphatases"/>
    <property type="match status" value="1"/>
</dbReference>
<dbReference type="RefSeq" id="WP_378139282.1">
    <property type="nucleotide sequence ID" value="NZ_JBHSMI010000067.1"/>
</dbReference>
<comment type="catalytic activity">
    <reaction evidence="1">
        <text>a ribonucleoside 3'-phosphate + H2O = a ribonucleoside + phosphate</text>
        <dbReference type="Rhea" id="RHEA:10144"/>
        <dbReference type="ChEBI" id="CHEBI:13197"/>
        <dbReference type="ChEBI" id="CHEBI:15377"/>
        <dbReference type="ChEBI" id="CHEBI:18254"/>
        <dbReference type="ChEBI" id="CHEBI:43474"/>
        <dbReference type="EC" id="3.1.3.6"/>
    </reaction>
</comment>
<dbReference type="InterPro" id="IPR029052">
    <property type="entry name" value="Metallo-depent_PP-like"/>
</dbReference>
<evidence type="ECO:0000256" key="5">
    <source>
        <dbReference type="ARBA" id="ARBA00006654"/>
    </source>
</evidence>
<keyword evidence="9 11" id="KW-0378">Hydrolase</keyword>
<protein>
    <submittedName>
        <fullName evidence="14">Bifunctional metallophosphatase/5'-nucleotidase</fullName>
    </submittedName>
</protein>
<dbReference type="CDD" id="cd07410">
    <property type="entry name" value="MPP_CpdB_N"/>
    <property type="match status" value="1"/>
</dbReference>
<keyword evidence="7" id="KW-0732">Signal</keyword>
<evidence type="ECO:0000256" key="10">
    <source>
        <dbReference type="ARBA" id="ARBA00023268"/>
    </source>
</evidence>
<evidence type="ECO:0000256" key="3">
    <source>
        <dbReference type="ARBA" id="ARBA00001968"/>
    </source>
</evidence>
<dbReference type="InterPro" id="IPR006179">
    <property type="entry name" value="5_nucleotidase/apyrase"/>
</dbReference>
<gene>
    <name evidence="14" type="ORF">ACFPOF_30125</name>
</gene>
<dbReference type="Gene3D" id="3.60.21.10">
    <property type="match status" value="1"/>
</dbReference>
<dbReference type="Pfam" id="PF00149">
    <property type="entry name" value="Metallophos"/>
    <property type="match status" value="1"/>
</dbReference>
<feature type="domain" description="5'-Nucleotidase C-terminal" evidence="13">
    <location>
        <begin position="333"/>
        <end position="489"/>
    </location>
</feature>
<dbReference type="InterPro" id="IPR004843">
    <property type="entry name" value="Calcineurin-like_PHP"/>
</dbReference>
<accession>A0ABW0I0F8</accession>
<comment type="cofactor">
    <cofactor evidence="3">
        <name>a divalent metal cation</name>
        <dbReference type="ChEBI" id="CHEBI:60240"/>
    </cofactor>
</comment>
<dbReference type="EMBL" id="JBHSMI010000067">
    <property type="protein sequence ID" value="MFC5407005.1"/>
    <property type="molecule type" value="Genomic_DNA"/>
</dbReference>
<keyword evidence="6" id="KW-0479">Metal-binding</keyword>
<dbReference type="PRINTS" id="PR01607">
    <property type="entry name" value="APYRASEFAMLY"/>
</dbReference>
<evidence type="ECO:0000259" key="13">
    <source>
        <dbReference type="Pfam" id="PF02872"/>
    </source>
</evidence>
<dbReference type="Proteomes" id="UP001596113">
    <property type="component" value="Unassembled WGS sequence"/>
</dbReference>
<evidence type="ECO:0000256" key="6">
    <source>
        <dbReference type="ARBA" id="ARBA00022723"/>
    </source>
</evidence>
<evidence type="ECO:0000259" key="12">
    <source>
        <dbReference type="Pfam" id="PF00149"/>
    </source>
</evidence>
<evidence type="ECO:0000256" key="1">
    <source>
        <dbReference type="ARBA" id="ARBA00000527"/>
    </source>
</evidence>
<dbReference type="SUPFAM" id="SSF55816">
    <property type="entry name" value="5'-nucleotidase (syn. UDP-sugar hydrolase), C-terminal domain"/>
    <property type="match status" value="1"/>
</dbReference>
<dbReference type="InterPro" id="IPR041827">
    <property type="entry name" value="CpdB_N"/>
</dbReference>
<organism evidence="14 15">
    <name type="scientific">Cohnella soli</name>
    <dbReference type="NCBI Taxonomy" id="425005"/>
    <lineage>
        <taxon>Bacteria</taxon>
        <taxon>Bacillati</taxon>
        <taxon>Bacillota</taxon>
        <taxon>Bacilli</taxon>
        <taxon>Bacillales</taxon>
        <taxon>Paenibacillaceae</taxon>
        <taxon>Cohnella</taxon>
    </lineage>
</organism>
<name>A0ABW0I0F8_9BACL</name>
<dbReference type="PANTHER" id="PTHR11575">
    <property type="entry name" value="5'-NUCLEOTIDASE-RELATED"/>
    <property type="match status" value="1"/>
</dbReference>
<evidence type="ECO:0000256" key="7">
    <source>
        <dbReference type="ARBA" id="ARBA00022729"/>
    </source>
</evidence>
<dbReference type="Pfam" id="PF02872">
    <property type="entry name" value="5_nucleotid_C"/>
    <property type="match status" value="1"/>
</dbReference>
<evidence type="ECO:0000256" key="2">
    <source>
        <dbReference type="ARBA" id="ARBA00001730"/>
    </source>
</evidence>
<comment type="caution">
    <text evidence="14">The sequence shown here is derived from an EMBL/GenBank/DDBJ whole genome shotgun (WGS) entry which is preliminary data.</text>
</comment>
<dbReference type="Gene3D" id="3.90.780.10">
    <property type="entry name" value="5'-Nucleotidase, C-terminal domain"/>
    <property type="match status" value="1"/>
</dbReference>
<evidence type="ECO:0000256" key="4">
    <source>
        <dbReference type="ARBA" id="ARBA00004196"/>
    </source>
</evidence>
<sequence length="528" mass="59402">MSNIRTIQLTVLATSDIHGHVLPVRYSDNAPVDSGLVKLATIVQEERKRSERVLFIDNGDLLQGTPFAYYHAMLDDETPHPIVDTMNALGLDVFVPGNHEFNYGLPFVRRTWQQSNYPWLSANVLDAGTGEPFFGVPYRIFEWEDGLRVAVLGLTTAYIPNWEQPGNIAGLRFESATEAAKRWVPIMREREGVHVVIVSYHGGFEKDIATGEAVEEQTGENEGWRLCQEIEGIDLLITGHQHRIIEGAKINRTWTVQPGYQGNGLARIELTIDDSAGEWRVADTCSDYLEAAGVDASMELVSRLSSCEARTQQWLDTPICEIRGDMRLIDHAAARLTEHPLIALINRIQMEATGARISCTSLFDNAATGFGMRVTMREITANYPYPNTLKVLRLRGQDILEALERTATYFAQARPGGLIEVSPAYLFPKPQHYNYDMWTGIEYAIDVSRPAGERVVYLRRDGEPLDLEAEFDVVMNHYRASGGGEYRMFRGKPIVRESTVDMTETIAEWLAGARIVEARTEGKWRVYS</sequence>
<evidence type="ECO:0000256" key="8">
    <source>
        <dbReference type="ARBA" id="ARBA00022741"/>
    </source>
</evidence>
<comment type="catalytic activity">
    <reaction evidence="2">
        <text>a nucleoside 2',3'-cyclic phosphate + H2O = a nucleoside 3'-phosphate + H(+)</text>
        <dbReference type="Rhea" id="RHEA:19621"/>
        <dbReference type="ChEBI" id="CHEBI:15377"/>
        <dbReference type="ChEBI" id="CHEBI:15378"/>
        <dbReference type="ChEBI" id="CHEBI:66949"/>
        <dbReference type="ChEBI" id="CHEBI:66954"/>
        <dbReference type="EC" id="3.1.4.16"/>
    </reaction>
</comment>
<comment type="similarity">
    <text evidence="5 11">Belongs to the 5'-nucleotidase family.</text>
</comment>
<keyword evidence="10" id="KW-0511">Multifunctional enzyme</keyword>
<proteinExistence type="inferred from homology"/>
<dbReference type="PROSITE" id="PS00785">
    <property type="entry name" value="5_NUCLEOTIDASE_1"/>
    <property type="match status" value="1"/>
</dbReference>
<feature type="domain" description="Calcineurin-like phosphoesterase" evidence="12">
    <location>
        <begin position="10"/>
        <end position="243"/>
    </location>
</feature>
<evidence type="ECO:0000313" key="15">
    <source>
        <dbReference type="Proteomes" id="UP001596113"/>
    </source>
</evidence>
<evidence type="ECO:0000256" key="9">
    <source>
        <dbReference type="ARBA" id="ARBA00022801"/>
    </source>
</evidence>
<comment type="subcellular location">
    <subcellularLocation>
        <location evidence="4">Cell envelope</location>
    </subcellularLocation>
</comment>
<reference evidence="15" key="1">
    <citation type="journal article" date="2019" name="Int. J. Syst. Evol. Microbiol.">
        <title>The Global Catalogue of Microorganisms (GCM) 10K type strain sequencing project: providing services to taxonomists for standard genome sequencing and annotation.</title>
        <authorList>
            <consortium name="The Broad Institute Genomics Platform"/>
            <consortium name="The Broad Institute Genome Sequencing Center for Infectious Disease"/>
            <person name="Wu L."/>
            <person name="Ma J."/>
        </authorList>
    </citation>
    <scope>NUCLEOTIDE SEQUENCE [LARGE SCALE GENOMIC DNA]</scope>
    <source>
        <strain evidence="15">CGMCC 1.18575</strain>
    </source>
</reference>
<evidence type="ECO:0000313" key="14">
    <source>
        <dbReference type="EMBL" id="MFC5407005.1"/>
    </source>
</evidence>
<dbReference type="InterPro" id="IPR036907">
    <property type="entry name" value="5'-Nucleotdase_C_sf"/>
</dbReference>